<feature type="compositionally biased region" description="Basic residues" evidence="9">
    <location>
        <begin position="64"/>
        <end position="81"/>
    </location>
</feature>
<comment type="catalytic activity">
    <reaction evidence="7">
        <text>ATP + H2O = ADP + phosphate + H(+)</text>
        <dbReference type="Rhea" id="RHEA:13065"/>
        <dbReference type="ChEBI" id="CHEBI:15377"/>
        <dbReference type="ChEBI" id="CHEBI:15378"/>
        <dbReference type="ChEBI" id="CHEBI:30616"/>
        <dbReference type="ChEBI" id="CHEBI:43474"/>
        <dbReference type="ChEBI" id="CHEBI:456216"/>
        <dbReference type="EC" id="3.6.4.13"/>
    </reaction>
</comment>
<dbReference type="SMART" id="SM00490">
    <property type="entry name" value="HELICc"/>
    <property type="match status" value="1"/>
</dbReference>
<evidence type="ECO:0000259" key="10">
    <source>
        <dbReference type="PROSITE" id="PS51192"/>
    </source>
</evidence>
<dbReference type="Pfam" id="PF00271">
    <property type="entry name" value="Helicase_C"/>
    <property type="match status" value="1"/>
</dbReference>
<feature type="compositionally biased region" description="Basic and acidic residues" evidence="9">
    <location>
        <begin position="82"/>
        <end position="100"/>
    </location>
</feature>
<feature type="compositionally biased region" description="Gly residues" evidence="9">
    <location>
        <begin position="1"/>
        <end position="12"/>
    </location>
</feature>
<feature type="short sequence motif" description="Q motif" evidence="8">
    <location>
        <begin position="268"/>
        <end position="296"/>
    </location>
</feature>
<evidence type="ECO:0000259" key="11">
    <source>
        <dbReference type="PROSITE" id="PS51194"/>
    </source>
</evidence>
<dbReference type="SUPFAM" id="SSF52540">
    <property type="entry name" value="P-loop containing nucleoside triphosphate hydrolases"/>
    <property type="match status" value="1"/>
</dbReference>
<sequence>MQQDGSGQGVGSEGPRRGRGRGRGGGRGSHGQNELRDAEGSQGRGRGSRGGYRGGGSVDGLRGGRGRGRGRGGRGRGRGGRGRGDRRFNEGREGDQKDSEETGVGRVEPSTACWEDDYRPESHPVQASDHVRSAVKARDEQTPSSSPSDSKIDDMLGKLEASSIKETARHELDLDSMPLSYFEEIMQIRELTRQEKIIRQRLMAQEYANTIKEDQEAELEAWRDDIPADEKLELALFGRPSTGINFDKYDDIPVDMKGVNLPRPLGAGGFEDVDLGPILKRTVELARYTKPTPVQRYAIPTLLAGRDLMACAQTGSGKTAAFLLPQLHAIMRAPDSVVFEARGNRRCSAPLGLILSPTRELAVQIYEEARKFCYRSRIHPVVVYGGADMHAQIQDIRRGAHLLVATPGRLVDLIQRGYVSLKQILFLTLDEADRMLDMGFEVDILKIVLKSDMPQKEDRQTLMFSATFPERIQRLARQFLNDYVFLSVGRVGSTVDSIQQRVECIEEKDKPAMLSSLLSRGMDGLTIVFVSTKRGAEALEAMLYEQKFPVTSIHGDRSQREREFALETFKSGETPILVATDVAARGLDIPGVQYVINYDMPNDVEDYVHRIGRTGRAGHLGNAISFVSETTNKTVIREVARLMKEIGQDLPVWLANEVARINQRAGGAKASSHGARDIRQDYRQQQQGGRQQGRKQAWGSSPRGQYAPQGAVGIADDAWDA</sequence>
<dbReference type="PROSITE" id="PS51192">
    <property type="entry name" value="HELICASE_ATP_BIND_1"/>
    <property type="match status" value="1"/>
</dbReference>
<evidence type="ECO:0000256" key="8">
    <source>
        <dbReference type="PROSITE-ProRule" id="PRU00552"/>
    </source>
</evidence>
<accession>A0A7S3D010</accession>
<dbReference type="InterPro" id="IPR001650">
    <property type="entry name" value="Helicase_C-like"/>
</dbReference>
<dbReference type="AlphaFoldDB" id="A0A7S3D010"/>
<gene>
    <name evidence="13" type="ORF">PBIL07802_LOCUS4506</name>
</gene>
<dbReference type="Gene3D" id="3.40.50.300">
    <property type="entry name" value="P-loop containing nucleotide triphosphate hydrolases"/>
    <property type="match status" value="2"/>
</dbReference>
<dbReference type="InterPro" id="IPR014014">
    <property type="entry name" value="RNA_helicase_DEAD_Q_motif"/>
</dbReference>
<evidence type="ECO:0000256" key="2">
    <source>
        <dbReference type="ARBA" id="ARBA00022741"/>
    </source>
</evidence>
<proteinExistence type="predicted"/>
<feature type="domain" description="Helicase ATP-binding" evidence="10">
    <location>
        <begin position="299"/>
        <end position="486"/>
    </location>
</feature>
<feature type="domain" description="Helicase C-terminal" evidence="11">
    <location>
        <begin position="497"/>
        <end position="658"/>
    </location>
</feature>
<name>A0A7S3D010_9EUKA</name>
<protein>
    <recommendedName>
        <fullName evidence="1">RNA helicase</fullName>
        <ecNumber evidence="1">3.6.4.13</ecNumber>
    </recommendedName>
</protein>
<keyword evidence="5" id="KW-0067">ATP-binding</keyword>
<keyword evidence="6" id="KW-0694">RNA-binding</keyword>
<evidence type="ECO:0000259" key="12">
    <source>
        <dbReference type="PROSITE" id="PS51195"/>
    </source>
</evidence>
<keyword evidence="3" id="KW-0378">Hydrolase</keyword>
<dbReference type="FunFam" id="3.40.50.300:FF:000397">
    <property type="entry name" value="Probable ATP-dependent RNA helicase DDX4"/>
    <property type="match status" value="1"/>
</dbReference>
<dbReference type="GO" id="GO:0003723">
    <property type="term" value="F:RNA binding"/>
    <property type="evidence" value="ECO:0007669"/>
    <property type="project" value="UniProtKB-KW"/>
</dbReference>
<dbReference type="PROSITE" id="PS51195">
    <property type="entry name" value="Q_MOTIF"/>
    <property type="match status" value="1"/>
</dbReference>
<dbReference type="FunFam" id="3.40.50.300:FF:000008">
    <property type="entry name" value="ATP-dependent RNA helicase RhlB"/>
    <property type="match status" value="1"/>
</dbReference>
<evidence type="ECO:0000256" key="1">
    <source>
        <dbReference type="ARBA" id="ARBA00012552"/>
    </source>
</evidence>
<dbReference type="EC" id="3.6.4.13" evidence="1"/>
<dbReference type="GO" id="GO:0005524">
    <property type="term" value="F:ATP binding"/>
    <property type="evidence" value="ECO:0007669"/>
    <property type="project" value="UniProtKB-KW"/>
</dbReference>
<dbReference type="InterPro" id="IPR011545">
    <property type="entry name" value="DEAD/DEAH_box_helicase_dom"/>
</dbReference>
<feature type="compositionally biased region" description="Gly residues" evidence="9">
    <location>
        <begin position="42"/>
        <end position="63"/>
    </location>
</feature>
<dbReference type="InterPro" id="IPR044763">
    <property type="entry name" value="Ded1/Dbp1_DEADc"/>
</dbReference>
<dbReference type="PROSITE" id="PS51194">
    <property type="entry name" value="HELICASE_CTER"/>
    <property type="match status" value="1"/>
</dbReference>
<dbReference type="Pfam" id="PF00270">
    <property type="entry name" value="DEAD"/>
    <property type="match status" value="1"/>
</dbReference>
<evidence type="ECO:0000256" key="3">
    <source>
        <dbReference type="ARBA" id="ARBA00022801"/>
    </source>
</evidence>
<evidence type="ECO:0000256" key="4">
    <source>
        <dbReference type="ARBA" id="ARBA00022806"/>
    </source>
</evidence>
<feature type="domain" description="DEAD-box RNA helicase Q" evidence="12">
    <location>
        <begin position="268"/>
        <end position="296"/>
    </location>
</feature>
<evidence type="ECO:0000256" key="6">
    <source>
        <dbReference type="ARBA" id="ARBA00022884"/>
    </source>
</evidence>
<feature type="region of interest" description="Disordered" evidence="9">
    <location>
        <begin position="1"/>
        <end position="153"/>
    </location>
</feature>
<dbReference type="CDD" id="cd18787">
    <property type="entry name" value="SF2_C_DEAD"/>
    <property type="match status" value="1"/>
</dbReference>
<evidence type="ECO:0000256" key="7">
    <source>
        <dbReference type="ARBA" id="ARBA00047984"/>
    </source>
</evidence>
<keyword evidence="2" id="KW-0547">Nucleotide-binding</keyword>
<dbReference type="GO" id="GO:0016787">
    <property type="term" value="F:hydrolase activity"/>
    <property type="evidence" value="ECO:0007669"/>
    <property type="project" value="UniProtKB-KW"/>
</dbReference>
<dbReference type="GO" id="GO:0003724">
    <property type="term" value="F:RNA helicase activity"/>
    <property type="evidence" value="ECO:0007669"/>
    <property type="project" value="UniProtKB-EC"/>
</dbReference>
<dbReference type="InterPro" id="IPR014001">
    <property type="entry name" value="Helicase_ATP-bd"/>
</dbReference>
<reference evidence="13" key="1">
    <citation type="submission" date="2021-01" db="EMBL/GenBank/DDBJ databases">
        <authorList>
            <person name="Corre E."/>
            <person name="Pelletier E."/>
            <person name="Niang G."/>
            <person name="Scheremetjew M."/>
            <person name="Finn R."/>
            <person name="Kale V."/>
            <person name="Holt S."/>
            <person name="Cochrane G."/>
            <person name="Meng A."/>
            <person name="Brown T."/>
            <person name="Cohen L."/>
        </authorList>
    </citation>
    <scope>NUCLEOTIDE SEQUENCE</scope>
    <source>
        <strain evidence="13">NIES-2562</strain>
    </source>
</reference>
<dbReference type="InterPro" id="IPR027417">
    <property type="entry name" value="P-loop_NTPase"/>
</dbReference>
<feature type="compositionally biased region" description="Basic and acidic residues" evidence="9">
    <location>
        <begin position="129"/>
        <end position="141"/>
    </location>
</feature>
<dbReference type="PANTHER" id="PTHR47958">
    <property type="entry name" value="ATP-DEPENDENT RNA HELICASE DBP3"/>
    <property type="match status" value="1"/>
</dbReference>
<evidence type="ECO:0000256" key="5">
    <source>
        <dbReference type="ARBA" id="ARBA00022840"/>
    </source>
</evidence>
<evidence type="ECO:0000256" key="9">
    <source>
        <dbReference type="SAM" id="MobiDB-lite"/>
    </source>
</evidence>
<dbReference type="CDD" id="cd17967">
    <property type="entry name" value="DEADc_DDX3_DDX4"/>
    <property type="match status" value="1"/>
</dbReference>
<evidence type="ECO:0000313" key="13">
    <source>
        <dbReference type="EMBL" id="CAE0242342.1"/>
    </source>
</evidence>
<organism evidence="13">
    <name type="scientific">Palpitomonas bilix</name>
    <dbReference type="NCBI Taxonomy" id="652834"/>
    <lineage>
        <taxon>Eukaryota</taxon>
        <taxon>Eukaryota incertae sedis</taxon>
    </lineage>
</organism>
<dbReference type="SMART" id="SM00487">
    <property type="entry name" value="DEXDc"/>
    <property type="match status" value="1"/>
</dbReference>
<feature type="region of interest" description="Disordered" evidence="9">
    <location>
        <begin position="665"/>
        <end position="721"/>
    </location>
</feature>
<keyword evidence="4" id="KW-0347">Helicase</keyword>
<dbReference type="EMBL" id="HBIB01007170">
    <property type="protein sequence ID" value="CAE0242342.1"/>
    <property type="molecule type" value="Transcribed_RNA"/>
</dbReference>